<dbReference type="HOGENOM" id="CLU_2635648_0_0_5"/>
<reference evidence="2" key="1">
    <citation type="submission" date="2013-11" db="EMBL/GenBank/DDBJ databases">
        <title>Draft genome sequence of the broad-host-range Rhizobium sp. LPU83 strain, a member of the low-genetic diversity Oregon-like Rhizobium sp. group.</title>
        <authorList>
            <person name="Wibberg D."/>
            <person name="Puehler A."/>
            <person name="Schlueter A."/>
        </authorList>
    </citation>
    <scope>NUCLEOTIDE SEQUENCE [LARGE SCALE GENOMIC DNA]</scope>
    <source>
        <strain evidence="2">LPU83</strain>
        <plasmid evidence="2">pLPU83d</plasmid>
    </source>
</reference>
<dbReference type="KEGG" id="rhl:LPU83_pLPU83d_0831"/>
<dbReference type="Proteomes" id="UP000019443">
    <property type="component" value="Plasmid pLPU83d"/>
</dbReference>
<gene>
    <name evidence="2" type="ORF">LPU83_pLPU83d_0831</name>
</gene>
<dbReference type="PATRIC" id="fig|348824.6.peg.6498"/>
<feature type="region of interest" description="Disordered" evidence="1">
    <location>
        <begin position="35"/>
        <end position="56"/>
    </location>
</feature>
<protein>
    <submittedName>
        <fullName evidence="2">Uncharacterized protein</fullName>
    </submittedName>
</protein>
<name>W6S7M6_9HYPH</name>
<evidence type="ECO:0000313" key="3">
    <source>
        <dbReference type="Proteomes" id="UP000019443"/>
    </source>
</evidence>
<geneLocation type="plasmid" evidence="2 3">
    <name>pLPU83d</name>
</geneLocation>
<evidence type="ECO:0000313" key="2">
    <source>
        <dbReference type="EMBL" id="CDM62201.1"/>
    </source>
</evidence>
<accession>W6S7M6</accession>
<proteinExistence type="predicted"/>
<evidence type="ECO:0000256" key="1">
    <source>
        <dbReference type="SAM" id="MobiDB-lite"/>
    </source>
</evidence>
<sequence length="77" mass="8396">MSEPRLQARVQAGSGRTPISNNCLIEIADLDGEHPLAGGNRSKIARNRRKSKSPDRSEFQCALIAIATRKSVSCCRT</sequence>
<organism evidence="2 3">
    <name type="scientific">Rhizobium favelukesii</name>
    <dbReference type="NCBI Taxonomy" id="348824"/>
    <lineage>
        <taxon>Bacteria</taxon>
        <taxon>Pseudomonadati</taxon>
        <taxon>Pseudomonadota</taxon>
        <taxon>Alphaproteobacteria</taxon>
        <taxon>Hyphomicrobiales</taxon>
        <taxon>Rhizobiaceae</taxon>
        <taxon>Rhizobium/Agrobacterium group</taxon>
        <taxon>Rhizobium</taxon>
    </lineage>
</organism>
<keyword evidence="3" id="KW-1185">Reference proteome</keyword>
<dbReference type="AlphaFoldDB" id="W6S7M6"/>
<dbReference type="EMBL" id="HG916855">
    <property type="protein sequence ID" value="CDM62201.1"/>
    <property type="molecule type" value="Genomic_DNA"/>
</dbReference>
<keyword evidence="2" id="KW-0614">Plasmid</keyword>